<evidence type="ECO:0000259" key="1">
    <source>
        <dbReference type="PROSITE" id="PS50990"/>
    </source>
</evidence>
<reference evidence="2 3" key="1">
    <citation type="submission" date="2017-10" db="EMBL/GenBank/DDBJ databases">
        <title>Frigbacter circumglobatus gen. nov. sp. nov., isolated from sediment cultured in situ.</title>
        <authorList>
            <person name="Zhao Z."/>
        </authorList>
    </citation>
    <scope>NUCLEOTIDE SEQUENCE [LARGE SCALE GENOMIC DNA]</scope>
    <source>
        <strain evidence="2 3">ZYL</strain>
    </source>
</reference>
<dbReference type="Gene3D" id="3.90.70.10">
    <property type="entry name" value="Cysteine proteinases"/>
    <property type="match status" value="1"/>
</dbReference>
<dbReference type="EMBL" id="PDEM01000016">
    <property type="protein sequence ID" value="PHZ85421.1"/>
    <property type="molecule type" value="Genomic_DNA"/>
</dbReference>
<evidence type="ECO:0000313" key="3">
    <source>
        <dbReference type="Proteomes" id="UP000229730"/>
    </source>
</evidence>
<dbReference type="GO" id="GO:0008233">
    <property type="term" value="F:peptidase activity"/>
    <property type="evidence" value="ECO:0007669"/>
    <property type="project" value="InterPro"/>
</dbReference>
<dbReference type="InterPro" id="IPR005074">
    <property type="entry name" value="Peptidase_C39"/>
</dbReference>
<dbReference type="OrthoDB" id="13401at2"/>
<accession>A0A2G4YSW3</accession>
<organism evidence="2 3">
    <name type="scientific">Paremcibacter congregatus</name>
    <dbReference type="NCBI Taxonomy" id="2043170"/>
    <lineage>
        <taxon>Bacteria</taxon>
        <taxon>Pseudomonadati</taxon>
        <taxon>Pseudomonadota</taxon>
        <taxon>Alphaproteobacteria</taxon>
        <taxon>Emcibacterales</taxon>
        <taxon>Emcibacteraceae</taxon>
        <taxon>Paremcibacter</taxon>
    </lineage>
</organism>
<evidence type="ECO:0000313" key="2">
    <source>
        <dbReference type="EMBL" id="PHZ85421.1"/>
    </source>
</evidence>
<dbReference type="Pfam" id="PF03412">
    <property type="entry name" value="Peptidase_C39"/>
    <property type="match status" value="1"/>
</dbReference>
<name>A0A2G4YSW3_9PROT</name>
<dbReference type="InParanoid" id="A0A2G4YSW3"/>
<sequence length="219" mass="24417">MILAPTNVIGGTIHLPATLGGPARIKVISLKEARFQTVIKQQYDFSCGSAAVASLLTFHYDYPTSENNVFTQMFKEGDQDRIRQYGFSLLDMKRYLASVGFASDGFRVGLDRLEKAGVPAIVLINTNGYKHFILIKGVTEKEVLVGDPALGVRIWSREDFLNSWNGIVFVVRSRISQGRKHFNLDRDWKVRSKAPFGSALSRQSLANFSVHLTGTLNSF</sequence>
<gene>
    <name evidence="2" type="ORF">CRD36_07115</name>
</gene>
<keyword evidence="3" id="KW-1185">Reference proteome</keyword>
<dbReference type="AlphaFoldDB" id="A0A2G4YSW3"/>
<dbReference type="PROSITE" id="PS50990">
    <property type="entry name" value="PEPTIDASE_C39"/>
    <property type="match status" value="1"/>
</dbReference>
<dbReference type="GO" id="GO:0006508">
    <property type="term" value="P:proteolysis"/>
    <property type="evidence" value="ECO:0007669"/>
    <property type="project" value="InterPro"/>
</dbReference>
<comment type="caution">
    <text evidence="2">The sequence shown here is derived from an EMBL/GenBank/DDBJ whole genome shotgun (WGS) entry which is preliminary data.</text>
</comment>
<proteinExistence type="predicted"/>
<dbReference type="CDD" id="cd02423">
    <property type="entry name" value="Peptidase_C39G"/>
    <property type="match status" value="1"/>
</dbReference>
<feature type="domain" description="Peptidase C39" evidence="1">
    <location>
        <begin position="41"/>
        <end position="171"/>
    </location>
</feature>
<dbReference type="GO" id="GO:0005524">
    <property type="term" value="F:ATP binding"/>
    <property type="evidence" value="ECO:0007669"/>
    <property type="project" value="InterPro"/>
</dbReference>
<protein>
    <submittedName>
        <fullName evidence="2">Peptidase C39</fullName>
    </submittedName>
</protein>
<dbReference type="Proteomes" id="UP000229730">
    <property type="component" value="Unassembled WGS sequence"/>
</dbReference>
<dbReference type="GO" id="GO:0016020">
    <property type="term" value="C:membrane"/>
    <property type="evidence" value="ECO:0007669"/>
    <property type="project" value="InterPro"/>
</dbReference>